<dbReference type="SUPFAM" id="SSF50156">
    <property type="entry name" value="PDZ domain-like"/>
    <property type="match status" value="1"/>
</dbReference>
<dbReference type="InterPro" id="IPR012334">
    <property type="entry name" value="Pectin_lyas_fold"/>
</dbReference>
<feature type="domain" description="PDZ" evidence="1">
    <location>
        <begin position="667"/>
        <end position="748"/>
    </location>
</feature>
<dbReference type="SUPFAM" id="SSF51126">
    <property type="entry name" value="Pectin lyase-like"/>
    <property type="match status" value="1"/>
</dbReference>
<protein>
    <submittedName>
        <fullName evidence="2">PDZ domain-containing protein</fullName>
    </submittedName>
</protein>
<dbReference type="Gene3D" id="2.160.20.10">
    <property type="entry name" value="Single-stranded right-handed beta-helix, Pectin lyase-like"/>
    <property type="match status" value="2"/>
</dbReference>
<dbReference type="Gene3D" id="2.30.42.10">
    <property type="match status" value="1"/>
</dbReference>
<dbReference type="InterPro" id="IPR039448">
    <property type="entry name" value="Beta_helix"/>
</dbReference>
<evidence type="ECO:0000313" key="2">
    <source>
        <dbReference type="EMBL" id="WPJ95958.1"/>
    </source>
</evidence>
<reference evidence="2 3" key="1">
    <citation type="submission" date="2023-11" db="EMBL/GenBank/DDBJ databases">
        <title>Coraliomargarita sp. nov., isolated from marine algae.</title>
        <authorList>
            <person name="Lee J.K."/>
            <person name="Baek J.H."/>
            <person name="Kim J.M."/>
            <person name="Choi D.G."/>
            <person name="Jeon C.O."/>
        </authorList>
    </citation>
    <scope>NUCLEOTIDE SEQUENCE [LARGE SCALE GENOMIC DNA]</scope>
    <source>
        <strain evidence="2 3">J2-16</strain>
    </source>
</reference>
<gene>
    <name evidence="2" type="ORF">SH580_21310</name>
</gene>
<sequence>MATLAQARDIVRSHAGKAPVTVHVADGVYYLPETLVFTPEDSGSAAKPVIYKALNEGGAVLSGGSILDLSWTVYRDGIYQATTPQGVTIDQLFINGRNQRMARYPNYDASQKAVAYQGASADAFSKERAAGWEDPTGGYIHAMHRGQWGGYHYRITGKDAEGEVTYEGGWQNNRKMGMHDEFRMVENIFEELDAEGEWYHNAKTSTLYYMPPADLDLGSATVEIVRLRHLVEFKGSETTPVKHITLQGFVVRHAARTFMDTKEQLLRSDWAIYRGGAFMLTGTEDISILDSEFDQVGGNAIFVNNYNRRTMVKGCHIHDTGASGVCFIGDPDAVRNPLFEYSEKNDLATIDRTPGPKTNNYPSLGVVEDCLIHGIGRTERQPAGVVIDMAMEITVRDCSIYDTARAGINIGDGAWGGHLIERCDVFDTVLETHDHGSFNSWGRDRYWRSDHLTASQEAVDQDPSLPFLDAMKTTVIRDSRWRCEHGWDIDLDDGSSNYDIYNNLMLSGGLKLREGFRRRAWNNIVINNGLSSHVWFNNSNDMVESNIMARANAPYIRGEVTVDGLVDRNFYYQSNEAALQKNREQHNWDVNSILGDPLFVDPDNGDFSVKEGSPAFAVGFKNFPMDQFGVKKPSLKGIARIPSFQKKAPKPRATSKKATPAVDTVKTWLGAELRSLKGEEYSAFGTRKEDGGIALRVPSGSLAAKAGLQDGDLIQGLDGKAVSNVGAFFKALSETNATSLTLKVVRNQQQLELTVKRNSIVQIETASGTSGFVKLPIPAASGKSVTANPRTSNDGIETLVDGQLGQGYGPVFGNSV</sequence>
<dbReference type="InterPro" id="IPR036034">
    <property type="entry name" value="PDZ_sf"/>
</dbReference>
<dbReference type="SMART" id="SM00228">
    <property type="entry name" value="PDZ"/>
    <property type="match status" value="1"/>
</dbReference>
<keyword evidence="3" id="KW-1185">Reference proteome</keyword>
<evidence type="ECO:0000259" key="1">
    <source>
        <dbReference type="SMART" id="SM00228"/>
    </source>
</evidence>
<dbReference type="PANTHER" id="PTHR36453">
    <property type="entry name" value="SECRETED PROTEIN-RELATED"/>
    <property type="match status" value="1"/>
</dbReference>
<dbReference type="SMART" id="SM00710">
    <property type="entry name" value="PbH1"/>
    <property type="match status" value="4"/>
</dbReference>
<proteinExistence type="predicted"/>
<dbReference type="RefSeq" id="WP_319832825.1">
    <property type="nucleotide sequence ID" value="NZ_CP138858.1"/>
</dbReference>
<dbReference type="PANTHER" id="PTHR36453:SF1">
    <property type="entry name" value="RIGHT HANDED BETA HELIX DOMAIN-CONTAINING PROTEIN"/>
    <property type="match status" value="1"/>
</dbReference>
<dbReference type="InterPro" id="IPR006626">
    <property type="entry name" value="PbH1"/>
</dbReference>
<organism evidence="2 3">
    <name type="scientific">Coraliomargarita algicola</name>
    <dbReference type="NCBI Taxonomy" id="3092156"/>
    <lineage>
        <taxon>Bacteria</taxon>
        <taxon>Pseudomonadati</taxon>
        <taxon>Verrucomicrobiota</taxon>
        <taxon>Opitutia</taxon>
        <taxon>Puniceicoccales</taxon>
        <taxon>Coraliomargaritaceae</taxon>
        <taxon>Coraliomargarita</taxon>
    </lineage>
</organism>
<accession>A0ABZ0RKI1</accession>
<dbReference type="InterPro" id="IPR041489">
    <property type="entry name" value="PDZ_6"/>
</dbReference>
<evidence type="ECO:0000313" key="3">
    <source>
        <dbReference type="Proteomes" id="UP001324993"/>
    </source>
</evidence>
<dbReference type="InterPro" id="IPR001478">
    <property type="entry name" value="PDZ"/>
</dbReference>
<dbReference type="Proteomes" id="UP001324993">
    <property type="component" value="Chromosome"/>
</dbReference>
<dbReference type="Pfam" id="PF13229">
    <property type="entry name" value="Beta_helix"/>
    <property type="match status" value="1"/>
</dbReference>
<dbReference type="InterPro" id="IPR011050">
    <property type="entry name" value="Pectin_lyase_fold/virulence"/>
</dbReference>
<name>A0ABZ0RKI1_9BACT</name>
<dbReference type="Pfam" id="PF17820">
    <property type="entry name" value="PDZ_6"/>
    <property type="match status" value="1"/>
</dbReference>
<dbReference type="EMBL" id="CP138858">
    <property type="protein sequence ID" value="WPJ95958.1"/>
    <property type="molecule type" value="Genomic_DNA"/>
</dbReference>